<keyword evidence="1" id="KW-1133">Transmembrane helix</keyword>
<dbReference type="InterPro" id="IPR003425">
    <property type="entry name" value="CCB3/YggT"/>
</dbReference>
<keyword evidence="1" id="KW-0812">Transmembrane</keyword>
<dbReference type="EMBL" id="FOXP01000009">
    <property type="protein sequence ID" value="SFP86060.1"/>
    <property type="molecule type" value="Genomic_DNA"/>
</dbReference>
<dbReference type="GO" id="GO:0016020">
    <property type="term" value="C:membrane"/>
    <property type="evidence" value="ECO:0007669"/>
    <property type="project" value="InterPro"/>
</dbReference>
<feature type="transmembrane region" description="Helical" evidence="1">
    <location>
        <begin position="14"/>
        <end position="34"/>
    </location>
</feature>
<dbReference type="RefSeq" id="WP_093333828.1">
    <property type="nucleotide sequence ID" value="NZ_FOXP01000009.1"/>
</dbReference>
<proteinExistence type="predicted"/>
<reference evidence="2 3" key="1">
    <citation type="submission" date="2016-10" db="EMBL/GenBank/DDBJ databases">
        <authorList>
            <person name="de Groot N.N."/>
        </authorList>
    </citation>
    <scope>NUCLEOTIDE SEQUENCE [LARGE SCALE GENOMIC DNA]</scope>
    <source>
        <strain evidence="2 3">CGMCC 1.9113</strain>
    </source>
</reference>
<evidence type="ECO:0000256" key="1">
    <source>
        <dbReference type="SAM" id="Phobius"/>
    </source>
</evidence>
<organism evidence="2 3">
    <name type="scientific">Sphingomonas rubra</name>
    <dbReference type="NCBI Taxonomy" id="634430"/>
    <lineage>
        <taxon>Bacteria</taxon>
        <taxon>Pseudomonadati</taxon>
        <taxon>Pseudomonadota</taxon>
        <taxon>Alphaproteobacteria</taxon>
        <taxon>Sphingomonadales</taxon>
        <taxon>Sphingomonadaceae</taxon>
        <taxon>Sphingomonas</taxon>
    </lineage>
</organism>
<dbReference type="Proteomes" id="UP000199586">
    <property type="component" value="Unassembled WGS sequence"/>
</dbReference>
<protein>
    <submittedName>
        <fullName evidence="2">YggT family protein</fullName>
    </submittedName>
</protein>
<accession>A0A1I5TSL0</accession>
<dbReference type="STRING" id="634430.SAMN04488241_10924"/>
<keyword evidence="3" id="KW-1185">Reference proteome</keyword>
<sequence length="101" mass="11203">MLAVFQIIQLLLNVIWWIIIVQAILSWLIAFNIINTGSDLVRSVWTALQRMTEPLYRPIRRILPDFGALDLSPLVVLLLLAAANIVLNNLAASYVASGGGY</sequence>
<feature type="transmembrane region" description="Helical" evidence="1">
    <location>
        <begin position="66"/>
        <end position="87"/>
    </location>
</feature>
<evidence type="ECO:0000313" key="3">
    <source>
        <dbReference type="Proteomes" id="UP000199586"/>
    </source>
</evidence>
<keyword evidence="1" id="KW-0472">Membrane</keyword>
<dbReference type="OrthoDB" id="9814445at2"/>
<gene>
    <name evidence="2" type="ORF">SAMN04488241_10924</name>
</gene>
<name>A0A1I5TSL0_9SPHN</name>
<dbReference type="Pfam" id="PF02325">
    <property type="entry name" value="CCB3_YggT"/>
    <property type="match status" value="1"/>
</dbReference>
<dbReference type="AlphaFoldDB" id="A0A1I5TSL0"/>
<evidence type="ECO:0000313" key="2">
    <source>
        <dbReference type="EMBL" id="SFP86060.1"/>
    </source>
</evidence>